<dbReference type="InterPro" id="IPR036866">
    <property type="entry name" value="RibonucZ/Hydroxyglut_hydro"/>
</dbReference>
<dbReference type="GO" id="GO:0042781">
    <property type="term" value="F:3'-tRNA processing endoribonuclease activity"/>
    <property type="evidence" value="ECO:0007669"/>
    <property type="project" value="TreeGrafter"/>
</dbReference>
<keyword evidence="3" id="KW-1185">Reference proteome</keyword>
<organism evidence="2 3">
    <name type="scientific">Thermovirga lienii (strain ATCC BAA-1197 / DSM 17291 / Cas60314)</name>
    <dbReference type="NCBI Taxonomy" id="580340"/>
    <lineage>
        <taxon>Bacteria</taxon>
        <taxon>Thermotogati</taxon>
        <taxon>Synergistota</taxon>
        <taxon>Synergistia</taxon>
        <taxon>Synergistales</taxon>
        <taxon>Thermovirgaceae</taxon>
        <taxon>Thermovirga</taxon>
    </lineage>
</organism>
<dbReference type="AlphaFoldDB" id="G7V5Q1"/>
<reference evidence="2 3" key="2">
    <citation type="journal article" date="2012" name="Stand. Genomic Sci.">
        <title>Genome sequence of the moderately thermophilic, amino-acid-degrading and sulfur-reducing bacterium Thermovirga lienii type strain (Cas60314(T)).</title>
        <authorList>
            <person name="Goker M."/>
            <person name="Saunders E."/>
            <person name="Lapidus A."/>
            <person name="Nolan M."/>
            <person name="Lucas S."/>
            <person name="Hammon N."/>
            <person name="Deshpande S."/>
            <person name="Cheng J.F."/>
            <person name="Han C."/>
            <person name="Tapia R."/>
            <person name="Goodwin L.A."/>
            <person name="Pitluck S."/>
            <person name="Liolios K."/>
            <person name="Mavromatis K."/>
            <person name="Pagani I."/>
            <person name="Ivanova N."/>
            <person name="Mikhailova N."/>
            <person name="Pati A."/>
            <person name="Chen A."/>
            <person name="Palaniappan K."/>
            <person name="Land M."/>
            <person name="Chang Y.J."/>
            <person name="Jeffries C.D."/>
            <person name="Brambilla E.M."/>
            <person name="Rohde M."/>
            <person name="Spring S."/>
            <person name="Detter J.C."/>
            <person name="Woyke T."/>
            <person name="Bristow J."/>
            <person name="Eisen J.A."/>
            <person name="Markowitz V."/>
            <person name="Hugenholtz P."/>
            <person name="Kyrpides N.C."/>
            <person name="Klenk H.P."/>
        </authorList>
    </citation>
    <scope>NUCLEOTIDE SEQUENCE [LARGE SCALE GENOMIC DNA]</scope>
    <source>
        <strain evidence="3">ATCC BAA-1197 / DSM 17291 / Cas60314</strain>
    </source>
</reference>
<proteinExistence type="predicted"/>
<sequence length="275" mass="30422">MNEQKTLPNRSPQSFIRFLGTGGSRFTVMSQLRASGGLWFQWGKMAFSIDPGPGSLVRMHQNTPPLDPASLDGILLSHKHLDHSSDLNVLVEAMTGGGFTKRGILIAPSDALNGEEKILYSYLKPKISKIYSWRDGEEYSLSPDGKLKVEGVSLIHHGVECYGMIFREGNEPLWGLISDTKLESHWIKRFSGCSVLVINMTLSHKRANLDHLSPEDVKVIIEELNPALTIITHFGRGVLKEGPCKIAERLSINGHRIVPAEDGLIVNLGKFSDNI</sequence>
<protein>
    <submittedName>
        <fullName evidence="2">Beta-lactamase domain protein</fullName>
    </submittedName>
</protein>
<dbReference type="Proteomes" id="UP000005868">
    <property type="component" value="Chromosome"/>
</dbReference>
<dbReference type="KEGG" id="tli:Tlie_1230"/>
<dbReference type="PANTHER" id="PTHR46018">
    <property type="entry name" value="ZINC PHOSPHODIESTERASE ELAC PROTEIN 1"/>
    <property type="match status" value="1"/>
</dbReference>
<dbReference type="SUPFAM" id="SSF56281">
    <property type="entry name" value="Metallo-hydrolase/oxidoreductase"/>
    <property type="match status" value="1"/>
</dbReference>
<reference evidence="3" key="1">
    <citation type="submission" date="2011-10" db="EMBL/GenBank/DDBJ databases">
        <title>The complete genome of chromosome of Thermovirga lienii DSM 17291.</title>
        <authorList>
            <consortium name="US DOE Joint Genome Institute (JGI-PGF)"/>
            <person name="Lucas S."/>
            <person name="Copeland A."/>
            <person name="Lapidus A."/>
            <person name="Glavina del Rio T."/>
            <person name="Dalin E."/>
            <person name="Tice H."/>
            <person name="Bruce D."/>
            <person name="Goodwin L."/>
            <person name="Pitluck S."/>
            <person name="Peters L."/>
            <person name="Mikhailova N."/>
            <person name="Saunders E."/>
            <person name="Kyrpides N."/>
            <person name="Mavromatis K."/>
            <person name="Ivanova N."/>
            <person name="Last F.I."/>
            <person name="Brettin T."/>
            <person name="Detter J.C."/>
            <person name="Han C."/>
            <person name="Larimer F."/>
            <person name="Land M."/>
            <person name="Hauser L."/>
            <person name="Markowitz V."/>
            <person name="Cheng J.-F."/>
            <person name="Hugenholtz P."/>
            <person name="Woyke T."/>
            <person name="Wu D."/>
            <person name="Spring S."/>
            <person name="Schroeder M."/>
            <person name="Brambilla E.-M."/>
            <person name="Klenk H.-P."/>
            <person name="Eisen J.A."/>
        </authorList>
    </citation>
    <scope>NUCLEOTIDE SEQUENCE [LARGE SCALE GENOMIC DNA]</scope>
    <source>
        <strain evidence="3">ATCC BAA-1197 / DSM 17291 / Cas60314</strain>
    </source>
</reference>
<dbReference type="InterPro" id="IPR001279">
    <property type="entry name" value="Metallo-B-lactamas"/>
</dbReference>
<gene>
    <name evidence="2" type="ordered locus">Tlie_1230</name>
</gene>
<dbReference type="EMBL" id="CP003096">
    <property type="protein sequence ID" value="AER66961.1"/>
    <property type="molecule type" value="Genomic_DNA"/>
</dbReference>
<dbReference type="Gene3D" id="3.60.15.10">
    <property type="entry name" value="Ribonuclease Z/Hydroxyacylglutathione hydrolase-like"/>
    <property type="match status" value="1"/>
</dbReference>
<feature type="domain" description="Metallo-beta-lactamase" evidence="1">
    <location>
        <begin position="49"/>
        <end position="234"/>
    </location>
</feature>
<evidence type="ECO:0000313" key="2">
    <source>
        <dbReference type="EMBL" id="AER66961.1"/>
    </source>
</evidence>
<name>G7V5Q1_THELD</name>
<dbReference type="eggNOG" id="COG1235">
    <property type="taxonomic scope" value="Bacteria"/>
</dbReference>
<accession>G7V5Q1</accession>
<dbReference type="OrthoDB" id="9800940at2"/>
<dbReference type="CDD" id="cd07741">
    <property type="entry name" value="metallo-hydrolase-like_MBL-fold"/>
    <property type="match status" value="1"/>
</dbReference>
<evidence type="ECO:0000259" key="1">
    <source>
        <dbReference type="Pfam" id="PF12706"/>
    </source>
</evidence>
<evidence type="ECO:0000313" key="3">
    <source>
        <dbReference type="Proteomes" id="UP000005868"/>
    </source>
</evidence>
<dbReference type="Pfam" id="PF12706">
    <property type="entry name" value="Lactamase_B_2"/>
    <property type="match status" value="1"/>
</dbReference>
<dbReference type="PANTHER" id="PTHR46018:SF2">
    <property type="entry name" value="ZINC PHOSPHODIESTERASE ELAC PROTEIN 1"/>
    <property type="match status" value="1"/>
</dbReference>
<dbReference type="HOGENOM" id="CLU_074581_0_0_0"/>
<dbReference type="STRING" id="580340.Tlie_1230"/>